<keyword evidence="2" id="KW-1185">Reference proteome</keyword>
<organism evidence="1 2">
    <name type="scientific">Chitinophaga oryziterrae</name>
    <dbReference type="NCBI Taxonomy" id="1031224"/>
    <lineage>
        <taxon>Bacteria</taxon>
        <taxon>Pseudomonadati</taxon>
        <taxon>Bacteroidota</taxon>
        <taxon>Chitinophagia</taxon>
        <taxon>Chitinophagales</taxon>
        <taxon>Chitinophagaceae</taxon>
        <taxon>Chitinophaga</taxon>
    </lineage>
</organism>
<dbReference type="OrthoDB" id="676582at2"/>
<sequence>MKKAPDPSLASVLQNRAKKETDRPADEKVIIPDECGDTLWDDVLAQDEVKDKHAHPDKES</sequence>
<gene>
    <name evidence="1" type="ORF">GO495_00655</name>
</gene>
<name>A0A6N8J1I9_9BACT</name>
<reference evidence="1 2" key="1">
    <citation type="submission" date="2019-12" db="EMBL/GenBank/DDBJ databases">
        <title>The draft genomic sequence of strain Chitinophaga oryziterrae JCM 16595.</title>
        <authorList>
            <person name="Zhang X."/>
        </authorList>
    </citation>
    <scope>NUCLEOTIDE SEQUENCE [LARGE SCALE GENOMIC DNA]</scope>
    <source>
        <strain evidence="1 2">JCM 16595</strain>
    </source>
</reference>
<protein>
    <submittedName>
        <fullName evidence="1">Uncharacterized protein</fullName>
    </submittedName>
</protein>
<evidence type="ECO:0000313" key="2">
    <source>
        <dbReference type="Proteomes" id="UP000468388"/>
    </source>
</evidence>
<proteinExistence type="predicted"/>
<accession>A0A6N8J1I9</accession>
<evidence type="ECO:0000313" key="1">
    <source>
        <dbReference type="EMBL" id="MVT39077.1"/>
    </source>
</evidence>
<dbReference type="AlphaFoldDB" id="A0A6N8J1I9"/>
<comment type="caution">
    <text evidence="1">The sequence shown here is derived from an EMBL/GenBank/DDBJ whole genome shotgun (WGS) entry which is preliminary data.</text>
</comment>
<dbReference type="EMBL" id="WRXO01000001">
    <property type="protein sequence ID" value="MVT39077.1"/>
    <property type="molecule type" value="Genomic_DNA"/>
</dbReference>
<dbReference type="RefSeq" id="WP_157297781.1">
    <property type="nucleotide sequence ID" value="NZ_BAAAZB010000005.1"/>
</dbReference>
<dbReference type="Proteomes" id="UP000468388">
    <property type="component" value="Unassembled WGS sequence"/>
</dbReference>